<dbReference type="InterPro" id="IPR052709">
    <property type="entry name" value="Transposase-MT_Hybrid"/>
</dbReference>
<gene>
    <name evidence="1" type="primary">SETMAR</name>
    <name evidence="1" type="ORF">EVAR_22461_1</name>
</gene>
<name>A0A4C1VCH9_EUMVA</name>
<dbReference type="Gene3D" id="3.30.420.10">
    <property type="entry name" value="Ribonuclease H-like superfamily/Ribonuclease H"/>
    <property type="match status" value="1"/>
</dbReference>
<reference evidence="1 2" key="1">
    <citation type="journal article" date="2019" name="Commun. Biol.">
        <title>The bagworm genome reveals a unique fibroin gene that provides high tensile strength.</title>
        <authorList>
            <person name="Kono N."/>
            <person name="Nakamura H."/>
            <person name="Ohtoshi R."/>
            <person name="Tomita M."/>
            <person name="Numata K."/>
            <person name="Arakawa K."/>
        </authorList>
    </citation>
    <scope>NUCLEOTIDE SEQUENCE [LARGE SCALE GENOMIC DNA]</scope>
</reference>
<organism evidence="1 2">
    <name type="scientific">Eumeta variegata</name>
    <name type="common">Bagworm moth</name>
    <name type="synonym">Eumeta japonica</name>
    <dbReference type="NCBI Taxonomy" id="151549"/>
    <lineage>
        <taxon>Eukaryota</taxon>
        <taxon>Metazoa</taxon>
        <taxon>Ecdysozoa</taxon>
        <taxon>Arthropoda</taxon>
        <taxon>Hexapoda</taxon>
        <taxon>Insecta</taxon>
        <taxon>Pterygota</taxon>
        <taxon>Neoptera</taxon>
        <taxon>Endopterygota</taxon>
        <taxon>Lepidoptera</taxon>
        <taxon>Glossata</taxon>
        <taxon>Ditrysia</taxon>
        <taxon>Tineoidea</taxon>
        <taxon>Psychidae</taxon>
        <taxon>Oiketicinae</taxon>
        <taxon>Eumeta</taxon>
    </lineage>
</organism>
<protein>
    <submittedName>
        <fullName evidence="1">Histone-lysine N-methyltransferase SETMAR</fullName>
    </submittedName>
</protein>
<dbReference type="Proteomes" id="UP000299102">
    <property type="component" value="Unassembled WGS sequence"/>
</dbReference>
<keyword evidence="1" id="KW-0808">Transferase</keyword>
<keyword evidence="1" id="KW-0489">Methyltransferase</keyword>
<dbReference type="GO" id="GO:0032259">
    <property type="term" value="P:methylation"/>
    <property type="evidence" value="ECO:0007669"/>
    <property type="project" value="UniProtKB-KW"/>
</dbReference>
<proteinExistence type="predicted"/>
<evidence type="ECO:0000313" key="2">
    <source>
        <dbReference type="Proteomes" id="UP000299102"/>
    </source>
</evidence>
<dbReference type="STRING" id="151549.A0A4C1VCH9"/>
<evidence type="ECO:0000313" key="1">
    <source>
        <dbReference type="EMBL" id="GBP36329.1"/>
    </source>
</evidence>
<dbReference type="EMBL" id="BGZK01000317">
    <property type="protein sequence ID" value="GBP36329.1"/>
    <property type="molecule type" value="Genomic_DNA"/>
</dbReference>
<sequence length="106" mass="12266">MSDIHINPKHRNDVAAHKTRLRKAKLCLRGPFRREAVGGRRRLPPPLHESVGIEILAHPPYSPDLAPCDFYLFSNIKEKLRGKWFMDAEKTVALYEKTVETTLKFE</sequence>
<dbReference type="OrthoDB" id="10017160at2759"/>
<accession>A0A4C1VCH9</accession>
<keyword evidence="2" id="KW-1185">Reference proteome</keyword>
<dbReference type="PANTHER" id="PTHR46060">
    <property type="entry name" value="MARINER MOS1 TRANSPOSASE-LIKE PROTEIN"/>
    <property type="match status" value="1"/>
</dbReference>
<dbReference type="PANTHER" id="PTHR46060:SF1">
    <property type="entry name" value="MARINER MOS1 TRANSPOSASE-LIKE PROTEIN"/>
    <property type="match status" value="1"/>
</dbReference>
<dbReference type="InterPro" id="IPR036397">
    <property type="entry name" value="RNaseH_sf"/>
</dbReference>
<dbReference type="GO" id="GO:0008168">
    <property type="term" value="F:methyltransferase activity"/>
    <property type="evidence" value="ECO:0007669"/>
    <property type="project" value="UniProtKB-KW"/>
</dbReference>
<dbReference type="GO" id="GO:0003676">
    <property type="term" value="F:nucleic acid binding"/>
    <property type="evidence" value="ECO:0007669"/>
    <property type="project" value="InterPro"/>
</dbReference>
<comment type="caution">
    <text evidence="1">The sequence shown here is derived from an EMBL/GenBank/DDBJ whole genome shotgun (WGS) entry which is preliminary data.</text>
</comment>
<dbReference type="AlphaFoldDB" id="A0A4C1VCH9"/>